<dbReference type="RefSeq" id="WP_108995560.1">
    <property type="nucleotide sequence ID" value="NZ_BDQX01000390.1"/>
</dbReference>
<sequence>MKWITKLGIVALIVALAAGCSGGNKGSSNGSGKNGEATNKPSASSEPSATANDEPIEIAWLSFNFPAEDGSIGQKYIEEKFNVKIKNIRIDRANWKDQLNVRLASDELPDVWLLWGIADVNAYSGQNLLAELPIDEIKAKMPSLAKLVDDNNPAAWSNGLINGKNYGIPITNVDGIYPLLPYYNENWLKAIGYDAPPATLEELEDVIYKFRNNDPDQNSKKDTYGLTGKGSLADLNQSFPYVFGAFDVQPQFWVEDGNGGLAYGMTTENAREAFKLLNKWFKDGVLDPEFITADGNKKEFENGLVGVKFDQWNYQRPTLRKQIKETDSTYFPTIAGTQVAAPEYTGHGMAWGLTGNYMGMGVDVDKTPGKREKI</sequence>
<comment type="caution">
    <text evidence="8">The sequence shown here is derived from an EMBL/GenBank/DDBJ whole genome shotgun (WGS) entry which is preliminary data.</text>
</comment>
<keyword evidence="1" id="KW-1003">Cell membrane</keyword>
<keyword evidence="3" id="KW-0472">Membrane</keyword>
<dbReference type="SUPFAM" id="SSF53850">
    <property type="entry name" value="Periplasmic binding protein-like II"/>
    <property type="match status" value="1"/>
</dbReference>
<name>A0A2R5F194_9BACL</name>
<evidence type="ECO:0000256" key="6">
    <source>
        <dbReference type="SAM" id="MobiDB-lite"/>
    </source>
</evidence>
<organism evidence="8 9">
    <name type="scientific">Paenibacillus agaridevorans</name>
    <dbReference type="NCBI Taxonomy" id="171404"/>
    <lineage>
        <taxon>Bacteria</taxon>
        <taxon>Bacillati</taxon>
        <taxon>Bacillota</taxon>
        <taxon>Bacilli</taxon>
        <taxon>Bacillales</taxon>
        <taxon>Paenibacillaceae</taxon>
        <taxon>Paenibacillus</taxon>
    </lineage>
</organism>
<dbReference type="PROSITE" id="PS51257">
    <property type="entry name" value="PROKAR_LIPOPROTEIN"/>
    <property type="match status" value="1"/>
</dbReference>
<dbReference type="InterPro" id="IPR006059">
    <property type="entry name" value="SBP"/>
</dbReference>
<feature type="compositionally biased region" description="Polar residues" evidence="6">
    <location>
        <begin position="36"/>
        <end position="50"/>
    </location>
</feature>
<gene>
    <name evidence="8" type="ORF">PAT3040_06010</name>
</gene>
<dbReference type="Proteomes" id="UP000245202">
    <property type="component" value="Unassembled WGS sequence"/>
</dbReference>
<evidence type="ECO:0008006" key="10">
    <source>
        <dbReference type="Google" id="ProtNLM"/>
    </source>
</evidence>
<proteinExistence type="predicted"/>
<evidence type="ECO:0000256" key="3">
    <source>
        <dbReference type="ARBA" id="ARBA00023136"/>
    </source>
</evidence>
<keyword evidence="5" id="KW-0449">Lipoprotein</keyword>
<evidence type="ECO:0000256" key="4">
    <source>
        <dbReference type="ARBA" id="ARBA00023139"/>
    </source>
</evidence>
<evidence type="ECO:0000256" key="2">
    <source>
        <dbReference type="ARBA" id="ARBA00022729"/>
    </source>
</evidence>
<accession>A0A2R5F194</accession>
<evidence type="ECO:0000313" key="8">
    <source>
        <dbReference type="EMBL" id="GBG11218.1"/>
    </source>
</evidence>
<dbReference type="EMBL" id="BDQX01000390">
    <property type="protein sequence ID" value="GBG11218.1"/>
    <property type="molecule type" value="Genomic_DNA"/>
</dbReference>
<dbReference type="AlphaFoldDB" id="A0A2R5F194"/>
<feature type="region of interest" description="Disordered" evidence="6">
    <location>
        <begin position="23"/>
        <end position="50"/>
    </location>
</feature>
<dbReference type="InterPro" id="IPR050490">
    <property type="entry name" value="Bact_solute-bd_prot1"/>
</dbReference>
<feature type="compositionally biased region" description="Low complexity" evidence="6">
    <location>
        <begin position="26"/>
        <end position="35"/>
    </location>
</feature>
<feature type="signal peptide" evidence="7">
    <location>
        <begin position="1"/>
        <end position="17"/>
    </location>
</feature>
<dbReference type="Gene3D" id="3.40.190.10">
    <property type="entry name" value="Periplasmic binding protein-like II"/>
    <property type="match status" value="2"/>
</dbReference>
<dbReference type="PANTHER" id="PTHR43649">
    <property type="entry name" value="ARABINOSE-BINDING PROTEIN-RELATED"/>
    <property type="match status" value="1"/>
</dbReference>
<dbReference type="PANTHER" id="PTHR43649:SF33">
    <property type="entry name" value="POLYGALACTURONAN_RHAMNOGALACTURONAN-BINDING PROTEIN YTCQ"/>
    <property type="match status" value="1"/>
</dbReference>
<protein>
    <recommendedName>
        <fullName evidence="10">ABC transporter substrate-binding protein</fullName>
    </recommendedName>
</protein>
<keyword evidence="4" id="KW-0564">Palmitate</keyword>
<evidence type="ECO:0000313" key="9">
    <source>
        <dbReference type="Proteomes" id="UP000245202"/>
    </source>
</evidence>
<reference evidence="8 9" key="1">
    <citation type="submission" date="2017-08" db="EMBL/GenBank/DDBJ databases">
        <title>Substantial Increase in Enzyme Production by Combined Drug-Resistance Mutations in Paenibacillus agaridevorans.</title>
        <authorList>
            <person name="Tanaka Y."/>
            <person name="Funane K."/>
            <person name="Hosaka T."/>
            <person name="Shiwa Y."/>
            <person name="Fujita N."/>
            <person name="Miyazaki T."/>
            <person name="Yoshikawa H."/>
            <person name="Murakami K."/>
            <person name="Kasahara K."/>
            <person name="Inaoka T."/>
            <person name="Hiraga Y."/>
            <person name="Ochi K."/>
        </authorList>
    </citation>
    <scope>NUCLEOTIDE SEQUENCE [LARGE SCALE GENOMIC DNA]</scope>
    <source>
        <strain evidence="8 9">T-3040</strain>
    </source>
</reference>
<feature type="chain" id="PRO_5039697787" description="ABC transporter substrate-binding protein" evidence="7">
    <location>
        <begin position="18"/>
        <end position="374"/>
    </location>
</feature>
<evidence type="ECO:0000256" key="1">
    <source>
        <dbReference type="ARBA" id="ARBA00022475"/>
    </source>
</evidence>
<keyword evidence="9" id="KW-1185">Reference proteome</keyword>
<evidence type="ECO:0000256" key="7">
    <source>
        <dbReference type="SAM" id="SignalP"/>
    </source>
</evidence>
<evidence type="ECO:0000256" key="5">
    <source>
        <dbReference type="ARBA" id="ARBA00023288"/>
    </source>
</evidence>
<keyword evidence="2 7" id="KW-0732">Signal</keyword>
<dbReference type="Pfam" id="PF13416">
    <property type="entry name" value="SBP_bac_8"/>
    <property type="match status" value="1"/>
</dbReference>